<keyword evidence="3" id="KW-0216">Detoxification</keyword>
<keyword evidence="16" id="KW-1185">Reference proteome</keyword>
<accession>A0ABS5DT58</accession>
<dbReference type="RefSeq" id="WP_210806652.1">
    <property type="nucleotide sequence ID" value="NZ_JAGQDG010000001.1"/>
</dbReference>
<evidence type="ECO:0000256" key="11">
    <source>
        <dbReference type="ARBA" id="ARBA00049433"/>
    </source>
</evidence>
<evidence type="ECO:0000313" key="16">
    <source>
        <dbReference type="Proteomes" id="UP000672097"/>
    </source>
</evidence>
<evidence type="ECO:0000256" key="5">
    <source>
        <dbReference type="ARBA" id="ARBA00022621"/>
    </source>
</evidence>
<dbReference type="Gene3D" id="1.10.490.10">
    <property type="entry name" value="Globins"/>
    <property type="match status" value="1"/>
</dbReference>
<evidence type="ECO:0000256" key="4">
    <source>
        <dbReference type="ARBA" id="ARBA00022617"/>
    </source>
</evidence>
<dbReference type="SUPFAM" id="SSF46458">
    <property type="entry name" value="Globin-like"/>
    <property type="match status" value="1"/>
</dbReference>
<keyword evidence="15" id="KW-0560">Oxidoreductase</keyword>
<comment type="caution">
    <text evidence="15">The sequence shown here is derived from an EMBL/GenBank/DDBJ whole genome shotgun (WGS) entry which is preliminary data.</text>
</comment>
<dbReference type="EC" id="1.14.12.17" evidence="2"/>
<comment type="catalytic activity">
    <reaction evidence="10">
        <text>2 nitric oxide + NADH + 2 O2 = 2 nitrate + NAD(+) + H(+)</text>
        <dbReference type="Rhea" id="RHEA:19469"/>
        <dbReference type="ChEBI" id="CHEBI:15378"/>
        <dbReference type="ChEBI" id="CHEBI:15379"/>
        <dbReference type="ChEBI" id="CHEBI:16480"/>
        <dbReference type="ChEBI" id="CHEBI:17632"/>
        <dbReference type="ChEBI" id="CHEBI:57540"/>
        <dbReference type="ChEBI" id="CHEBI:57945"/>
        <dbReference type="EC" id="1.14.12.17"/>
    </reaction>
</comment>
<evidence type="ECO:0000256" key="8">
    <source>
        <dbReference type="ARBA" id="ARBA00023027"/>
    </source>
</evidence>
<dbReference type="NCBIfam" id="NF009805">
    <property type="entry name" value="PRK13289.1"/>
    <property type="match status" value="1"/>
</dbReference>
<dbReference type="InterPro" id="IPR001433">
    <property type="entry name" value="OxRdtase_FAD/NAD-bd"/>
</dbReference>
<evidence type="ECO:0000259" key="14">
    <source>
        <dbReference type="PROSITE" id="PS51384"/>
    </source>
</evidence>
<evidence type="ECO:0000256" key="1">
    <source>
        <dbReference type="ARBA" id="ARBA00006401"/>
    </source>
</evidence>
<feature type="domain" description="FAD-binding FR-type" evidence="14">
    <location>
        <begin position="152"/>
        <end position="263"/>
    </location>
</feature>
<feature type="domain" description="Globin" evidence="13">
    <location>
        <begin position="1"/>
        <end position="138"/>
    </location>
</feature>
<evidence type="ECO:0000256" key="9">
    <source>
        <dbReference type="ARBA" id="ARBA00025094"/>
    </source>
</evidence>
<evidence type="ECO:0000256" key="3">
    <source>
        <dbReference type="ARBA" id="ARBA00022575"/>
    </source>
</evidence>
<keyword evidence="7" id="KW-0408">Iron</keyword>
<keyword evidence="6" id="KW-0479">Metal-binding</keyword>
<dbReference type="CDD" id="cd06184">
    <property type="entry name" value="flavohem_like_fad_nad_binding"/>
    <property type="match status" value="1"/>
</dbReference>
<evidence type="ECO:0000256" key="7">
    <source>
        <dbReference type="ARBA" id="ARBA00023004"/>
    </source>
</evidence>
<dbReference type="InterPro" id="IPR009050">
    <property type="entry name" value="Globin-like_sf"/>
</dbReference>
<dbReference type="Gene3D" id="3.40.50.80">
    <property type="entry name" value="Nucleotide-binding domain of ferredoxin-NADP reductase (FNR) module"/>
    <property type="match status" value="1"/>
</dbReference>
<keyword evidence="4 12" id="KW-0349">Heme</keyword>
<keyword evidence="8" id="KW-0520">NAD</keyword>
<protein>
    <recommendedName>
        <fullName evidence="2">nitric oxide dioxygenase</fullName>
        <ecNumber evidence="2">1.14.12.17</ecNumber>
    </recommendedName>
</protein>
<dbReference type="PROSITE" id="PS51384">
    <property type="entry name" value="FAD_FR"/>
    <property type="match status" value="1"/>
</dbReference>
<dbReference type="Pfam" id="PF00042">
    <property type="entry name" value="Globin"/>
    <property type="match status" value="1"/>
</dbReference>
<gene>
    <name evidence="15" type="primary">hmpA</name>
    <name evidence="15" type="ORF">KAK11_03125</name>
</gene>
<dbReference type="SUPFAM" id="SSF63380">
    <property type="entry name" value="Riboflavin synthase domain-like"/>
    <property type="match status" value="1"/>
</dbReference>
<keyword evidence="5 12" id="KW-0561">Oxygen transport</keyword>
<dbReference type="Proteomes" id="UP000672097">
    <property type="component" value="Unassembled WGS sequence"/>
</dbReference>
<dbReference type="PROSITE" id="PS01033">
    <property type="entry name" value="GLOBIN"/>
    <property type="match status" value="1"/>
</dbReference>
<dbReference type="Pfam" id="PF00175">
    <property type="entry name" value="NAD_binding_1"/>
    <property type="match status" value="1"/>
</dbReference>
<dbReference type="InterPro" id="IPR017927">
    <property type="entry name" value="FAD-bd_FR_type"/>
</dbReference>
<evidence type="ECO:0000259" key="13">
    <source>
        <dbReference type="PROSITE" id="PS01033"/>
    </source>
</evidence>
<dbReference type="EMBL" id="JAGQDG010000001">
    <property type="protein sequence ID" value="MBQ0934307.1"/>
    <property type="molecule type" value="Genomic_DNA"/>
</dbReference>
<evidence type="ECO:0000256" key="10">
    <source>
        <dbReference type="ARBA" id="ARBA00048649"/>
    </source>
</evidence>
<dbReference type="PANTHER" id="PTHR43396:SF3">
    <property type="entry name" value="FLAVOHEMOPROTEIN"/>
    <property type="match status" value="1"/>
</dbReference>
<keyword evidence="12" id="KW-0813">Transport</keyword>
<comment type="function">
    <text evidence="9">Is involved in NO detoxification in an aerobic process, termed nitric oxide dioxygenase (NOD) reaction that utilizes O(2) and NAD(P)H to convert NO to nitrate, which protects the bacterium from various noxious nitrogen compounds. Therefore, plays a central role in the inducible response to nitrosative stress.</text>
</comment>
<evidence type="ECO:0000313" key="15">
    <source>
        <dbReference type="EMBL" id="MBQ0934307.1"/>
    </source>
</evidence>
<dbReference type="PANTHER" id="PTHR43396">
    <property type="entry name" value="FLAVOHEMOPROTEIN"/>
    <property type="match status" value="1"/>
</dbReference>
<dbReference type="InterPro" id="IPR017938">
    <property type="entry name" value="Riboflavin_synthase-like_b-brl"/>
</dbReference>
<comment type="catalytic activity">
    <reaction evidence="11">
        <text>2 nitric oxide + NADPH + 2 O2 = 2 nitrate + NADP(+) + H(+)</text>
        <dbReference type="Rhea" id="RHEA:19465"/>
        <dbReference type="ChEBI" id="CHEBI:15378"/>
        <dbReference type="ChEBI" id="CHEBI:15379"/>
        <dbReference type="ChEBI" id="CHEBI:16480"/>
        <dbReference type="ChEBI" id="CHEBI:17632"/>
        <dbReference type="ChEBI" id="CHEBI:57783"/>
        <dbReference type="ChEBI" id="CHEBI:58349"/>
        <dbReference type="EC" id="1.14.12.17"/>
    </reaction>
</comment>
<evidence type="ECO:0000256" key="2">
    <source>
        <dbReference type="ARBA" id="ARBA00012229"/>
    </source>
</evidence>
<evidence type="ECO:0000256" key="12">
    <source>
        <dbReference type="RuleBase" id="RU000356"/>
    </source>
</evidence>
<proteinExistence type="inferred from homology"/>
<comment type="similarity">
    <text evidence="12">Belongs to the globin family.</text>
</comment>
<comment type="similarity">
    <text evidence="1">In the C-terminal section; belongs to the flavoprotein pyridine nucleotide cytochrome reductase family.</text>
</comment>
<organism evidence="15 16">
    <name type="scientific">Ideonella paludis</name>
    <dbReference type="NCBI Taxonomy" id="1233411"/>
    <lineage>
        <taxon>Bacteria</taxon>
        <taxon>Pseudomonadati</taxon>
        <taxon>Pseudomonadota</taxon>
        <taxon>Betaproteobacteria</taxon>
        <taxon>Burkholderiales</taxon>
        <taxon>Sphaerotilaceae</taxon>
        <taxon>Ideonella</taxon>
    </lineage>
</organism>
<evidence type="ECO:0000256" key="6">
    <source>
        <dbReference type="ARBA" id="ARBA00022723"/>
    </source>
</evidence>
<dbReference type="Gene3D" id="2.40.30.10">
    <property type="entry name" value="Translation factors"/>
    <property type="match status" value="1"/>
</dbReference>
<reference evidence="15 16" key="1">
    <citation type="submission" date="2021-04" db="EMBL/GenBank/DDBJ databases">
        <title>The genome sequence of type strain Ideonella paludis KCTC 32238.</title>
        <authorList>
            <person name="Liu Y."/>
        </authorList>
    </citation>
    <scope>NUCLEOTIDE SEQUENCE [LARGE SCALE GENOMIC DNA]</scope>
    <source>
        <strain evidence="15 16">KCTC 32238</strain>
    </source>
</reference>
<dbReference type="GO" id="GO:0008941">
    <property type="term" value="F:nitric oxide dioxygenase NAD(P)H activity"/>
    <property type="evidence" value="ECO:0007669"/>
    <property type="project" value="UniProtKB-EC"/>
</dbReference>
<dbReference type="InterPro" id="IPR039261">
    <property type="entry name" value="FNR_nucleotide-bd"/>
</dbReference>
<sequence>MLDDTTRALVKATVPTLATHGEALTRHFYQRLFSHHPMLKEVFNQGHQHTGSQQQALAAAVLAYAQHIDDPSALHPALLHIAHKHVSLGIRPEHYPLVGQQLLAAMSDVMGDAATPELLAAWGAAYAQLAEVLIDLERTLYAQAAQQAGGWSGARSMRVRRKTPHGEAICSFELVPADGGPLPHYRPGQYVSVSQWVPSWGLQQWRQYSLVGAAGGDCLEIGVKRERPQGGCPMGQVSTALHERVQEGDVLAVSAPAGDFVLHEDRSTPLLLLSGGVGITPMMSMLAHLAATRSPRELHFWHACQSPRHQAFAAEVQAHLAHLPNAHWRVAFEADAPAEPWAQAGRLNVGDLPPGLLARADVYLCGPLGFMAAQREALLAAGLPSEQLHQESFGVG</sequence>
<dbReference type="SUPFAM" id="SSF52343">
    <property type="entry name" value="Ferredoxin reductase-like, C-terminal NADP-linked domain"/>
    <property type="match status" value="1"/>
</dbReference>
<name>A0ABS5DT58_9BURK</name>
<dbReference type="InterPro" id="IPR012292">
    <property type="entry name" value="Globin/Proto"/>
</dbReference>
<dbReference type="InterPro" id="IPR000971">
    <property type="entry name" value="Globin"/>
</dbReference>